<reference evidence="2 3" key="1">
    <citation type="submission" date="2016-04" db="EMBL/GenBank/DDBJ databases">
        <title>Sequence analysis of the Plodia interpunctella granulovirus genome: Discovery of an unusual inhibitor-of-apoptosis (IAP) gene.</title>
        <authorList>
            <person name="Harrison R.L."/>
            <person name="Rowley D.L."/>
            <person name="Funk C.J."/>
        </authorList>
    </citation>
    <scope>NUCLEOTIDE SEQUENCE [LARGE SCALE GENOMIC DNA]</scope>
    <source>
        <strain evidence="2">Cambridge</strain>
    </source>
</reference>
<protein>
    <submittedName>
        <fullName evidence="2">ODV-E28</fullName>
    </submittedName>
</protein>
<dbReference type="Pfam" id="PF04798">
    <property type="entry name" value="Baculo_19"/>
    <property type="match status" value="1"/>
</dbReference>
<keyword evidence="1" id="KW-0812">Transmembrane</keyword>
<feature type="transmembrane region" description="Helical" evidence="1">
    <location>
        <begin position="6"/>
        <end position="24"/>
    </location>
</feature>
<keyword evidence="1" id="KW-0472">Membrane</keyword>
<keyword evidence="3" id="KW-1185">Reference proteome</keyword>
<keyword evidence="1" id="KW-1133">Transmembrane helix</keyword>
<dbReference type="KEGG" id="vg:30685080"/>
<dbReference type="RefSeq" id="YP_009330208.1">
    <property type="nucleotide sequence ID" value="NC_032255.1"/>
</dbReference>
<evidence type="ECO:0000256" key="1">
    <source>
        <dbReference type="SAM" id="Phobius"/>
    </source>
</evidence>
<dbReference type="InterPro" id="IPR006883">
    <property type="entry name" value="AcMNPV_PIF-4"/>
</dbReference>
<name>A0A1L5JHG8_9BBAC</name>
<evidence type="ECO:0000313" key="3">
    <source>
        <dbReference type="Proteomes" id="UP000204293"/>
    </source>
</evidence>
<proteinExistence type="predicted"/>
<dbReference type="EMBL" id="KX151395">
    <property type="protein sequence ID" value="APO13960.1"/>
    <property type="molecule type" value="Genomic_DNA"/>
</dbReference>
<dbReference type="GeneID" id="30685080"/>
<evidence type="ECO:0000313" key="2">
    <source>
        <dbReference type="EMBL" id="APO13960.1"/>
    </source>
</evidence>
<dbReference type="OrthoDB" id="16714at10239"/>
<sequence>MSLIDIFTAILLCVSLLILTLITFSNPLIMVGQRLIDAAQINVGSFIRVFERDGDRLFVIEPEGVLLYNTRGILYYYFEGGSSKRLCPNGEQAVVRISNSDIRLVNETGTYNITCTHTRSSNLYNHFRNDSLHWDTPLFSAHFTIIDIINYVIGEGYADLSR</sequence>
<dbReference type="Proteomes" id="UP000204293">
    <property type="component" value="Segment"/>
</dbReference>
<accession>A0A1L5JHG8</accession>
<organism evidence="2 3">
    <name type="scientific">Plodia interpunctella granulovirus</name>
    <dbReference type="NCBI Taxonomy" id="262175"/>
    <lineage>
        <taxon>Viruses</taxon>
        <taxon>Viruses incertae sedis</taxon>
        <taxon>Naldaviricetes</taxon>
        <taxon>Lefavirales</taxon>
        <taxon>Baculoviridae</taxon>
        <taxon>Betabaculovirus</taxon>
        <taxon>Betabaculovirus plinterpunctellae</taxon>
    </lineage>
</organism>